<reference evidence="1 2" key="1">
    <citation type="submission" date="2019-09" db="EMBL/GenBank/DDBJ databases">
        <title>Draft genome sequences of 48 bacterial type strains from the CCUG.</title>
        <authorList>
            <person name="Tunovic T."/>
            <person name="Pineiro-Iglesias B."/>
            <person name="Unosson C."/>
            <person name="Inganas E."/>
            <person name="Ohlen M."/>
            <person name="Cardew S."/>
            <person name="Jensie-Markopoulos S."/>
            <person name="Salva-Serra F."/>
            <person name="Jaen-Luchoro D."/>
            <person name="Karlsson R."/>
            <person name="Svensson-Stadler L."/>
            <person name="Chun J."/>
            <person name="Moore E."/>
        </authorList>
    </citation>
    <scope>NUCLEOTIDE SEQUENCE [LARGE SCALE GENOMIC DNA]</scope>
    <source>
        <strain evidence="1 2">CCUG 51524</strain>
    </source>
</reference>
<gene>
    <name evidence="1" type="ORF">F7R03_31535</name>
</gene>
<proteinExistence type="predicted"/>
<dbReference type="EMBL" id="VZPQ01000662">
    <property type="protein sequence ID" value="KAB0541493.1"/>
    <property type="molecule type" value="Genomic_DNA"/>
</dbReference>
<organism evidence="1 2">
    <name type="scientific">Pseudomonas palleroniana</name>
    <dbReference type="NCBI Taxonomy" id="191390"/>
    <lineage>
        <taxon>Bacteria</taxon>
        <taxon>Pseudomonadati</taxon>
        <taxon>Pseudomonadota</taxon>
        <taxon>Gammaproteobacteria</taxon>
        <taxon>Pseudomonadales</taxon>
        <taxon>Pseudomonadaceae</taxon>
        <taxon>Pseudomonas</taxon>
    </lineage>
</organism>
<feature type="non-terminal residue" evidence="1">
    <location>
        <position position="1"/>
    </location>
</feature>
<name>A0A6H9SCF5_9PSED</name>
<sequence length="55" mass="6176">YDVVAALNAQEIIDKVPTSQRDLATVQNAFNQWHEQSGGRPMSQISMMLAYTVNH</sequence>
<evidence type="ECO:0000313" key="2">
    <source>
        <dbReference type="Proteomes" id="UP000423257"/>
    </source>
</evidence>
<accession>A0A6H9SCF5</accession>
<dbReference type="AlphaFoldDB" id="A0A6H9SCF5"/>
<protein>
    <submittedName>
        <fullName evidence="1">DNA-3-methyladenine glycosylase I</fullName>
    </submittedName>
</protein>
<dbReference type="Proteomes" id="UP000423257">
    <property type="component" value="Unassembled WGS sequence"/>
</dbReference>
<evidence type="ECO:0000313" key="1">
    <source>
        <dbReference type="EMBL" id="KAB0541493.1"/>
    </source>
</evidence>
<comment type="caution">
    <text evidence="1">The sequence shown here is derived from an EMBL/GenBank/DDBJ whole genome shotgun (WGS) entry which is preliminary data.</text>
</comment>